<dbReference type="SUPFAM" id="SSF56436">
    <property type="entry name" value="C-type lectin-like"/>
    <property type="match status" value="2"/>
</dbReference>
<organism evidence="3 4">
    <name type="scientific">Panagrolaimus davidi</name>
    <dbReference type="NCBI Taxonomy" id="227884"/>
    <lineage>
        <taxon>Eukaryota</taxon>
        <taxon>Metazoa</taxon>
        <taxon>Ecdysozoa</taxon>
        <taxon>Nematoda</taxon>
        <taxon>Chromadorea</taxon>
        <taxon>Rhabditida</taxon>
        <taxon>Tylenchina</taxon>
        <taxon>Panagrolaimomorpha</taxon>
        <taxon>Panagrolaimoidea</taxon>
        <taxon>Panagrolaimidae</taxon>
        <taxon>Panagrolaimus</taxon>
    </lineage>
</organism>
<dbReference type="InterPro" id="IPR018378">
    <property type="entry name" value="C-type_lectin_CS"/>
</dbReference>
<evidence type="ECO:0000313" key="4">
    <source>
        <dbReference type="WBParaSite" id="PDA_v2.g2263.t1"/>
    </source>
</evidence>
<dbReference type="InterPro" id="IPR016187">
    <property type="entry name" value="CTDL_fold"/>
</dbReference>
<keyword evidence="3" id="KW-1185">Reference proteome</keyword>
<dbReference type="SMART" id="SM00034">
    <property type="entry name" value="CLECT"/>
    <property type="match status" value="1"/>
</dbReference>
<dbReference type="PROSITE" id="PS00615">
    <property type="entry name" value="C_TYPE_LECTIN_1"/>
    <property type="match status" value="1"/>
</dbReference>
<dbReference type="InterPro" id="IPR050111">
    <property type="entry name" value="C-type_lectin/snaclec_domain"/>
</dbReference>
<dbReference type="Proteomes" id="UP000887578">
    <property type="component" value="Unplaced"/>
</dbReference>
<accession>A0A914Q658</accession>
<dbReference type="AlphaFoldDB" id="A0A914Q658"/>
<keyword evidence="1" id="KW-1015">Disulfide bond</keyword>
<evidence type="ECO:0000256" key="1">
    <source>
        <dbReference type="ARBA" id="ARBA00023157"/>
    </source>
</evidence>
<evidence type="ECO:0000313" key="3">
    <source>
        <dbReference type="Proteomes" id="UP000887578"/>
    </source>
</evidence>
<reference evidence="4" key="1">
    <citation type="submission" date="2022-11" db="UniProtKB">
        <authorList>
            <consortium name="WormBaseParasite"/>
        </authorList>
    </citation>
    <scope>IDENTIFICATION</scope>
</reference>
<evidence type="ECO:0000259" key="2">
    <source>
        <dbReference type="PROSITE" id="PS50041"/>
    </source>
</evidence>
<dbReference type="CDD" id="cd00037">
    <property type="entry name" value="CLECT"/>
    <property type="match status" value="2"/>
</dbReference>
<dbReference type="InterPro" id="IPR016186">
    <property type="entry name" value="C-type_lectin-like/link_sf"/>
</dbReference>
<dbReference type="InterPro" id="IPR001304">
    <property type="entry name" value="C-type_lectin-like"/>
</dbReference>
<proteinExistence type="predicted"/>
<protein>
    <submittedName>
        <fullName evidence="4">C-type lectin domain-containing protein</fullName>
    </submittedName>
</protein>
<dbReference type="Pfam" id="PF00059">
    <property type="entry name" value="Lectin_C"/>
    <property type="match status" value="2"/>
</dbReference>
<sequence length="226" mass="25444">MSDFWIGLTNLMPSRNWSWVDGTLLDFNDWASGEPKNLSSCATMSPIDGYWRSDDCFKSKPFICEIKPSLTTIKTTTTKTTTTTKITTTKAVTKYPIYENCTKPFTYFEPSHSCFGVGNFTGPMDWSSGEVYCEQYGAHLASIHSYDELYFLGSMVNIGHTALWVGAFSNDNGKTWAWSDRSVWDYNPFYNGYPKLQISACGRVWSAGIVDEVCTDVSQIICKKSL</sequence>
<name>A0A914Q658_9BILA</name>
<dbReference type="PANTHER" id="PTHR22803">
    <property type="entry name" value="MANNOSE, PHOSPHOLIPASE, LECTIN RECEPTOR RELATED"/>
    <property type="match status" value="1"/>
</dbReference>
<dbReference type="Gene3D" id="3.10.100.10">
    <property type="entry name" value="Mannose-Binding Protein A, subunit A"/>
    <property type="match status" value="2"/>
</dbReference>
<feature type="domain" description="C-type lectin" evidence="2">
    <location>
        <begin position="1"/>
        <end position="65"/>
    </location>
</feature>
<dbReference type="PROSITE" id="PS50041">
    <property type="entry name" value="C_TYPE_LECTIN_2"/>
    <property type="match status" value="2"/>
</dbReference>
<feature type="domain" description="C-type lectin" evidence="2">
    <location>
        <begin position="110"/>
        <end position="223"/>
    </location>
</feature>
<dbReference type="WBParaSite" id="PDA_v2.g2263.t1">
    <property type="protein sequence ID" value="PDA_v2.g2263.t1"/>
    <property type="gene ID" value="PDA_v2.g2263"/>
</dbReference>